<reference evidence="3" key="1">
    <citation type="submission" date="2022-09" db="EMBL/GenBank/DDBJ databases">
        <title>Comparative genomics and taxonomic characterization of three novel marine species of genus Reichenbachiella exhibiting antioxidant and polysaccharide degradation activities.</title>
        <authorList>
            <person name="Muhammad N."/>
            <person name="Lee Y.-J."/>
            <person name="Ko J."/>
            <person name="Kim S.-G."/>
        </authorList>
    </citation>
    <scope>NUCLEOTIDE SEQUENCE</scope>
    <source>
        <strain evidence="3">BKB1-1</strain>
    </source>
</reference>
<feature type="region of interest" description="Disordered" evidence="1">
    <location>
        <begin position="22"/>
        <end position="80"/>
    </location>
</feature>
<evidence type="ECO:0000313" key="4">
    <source>
        <dbReference type="Proteomes" id="UP001065174"/>
    </source>
</evidence>
<dbReference type="EMBL" id="CP106679">
    <property type="protein sequence ID" value="UXP32957.1"/>
    <property type="molecule type" value="Genomic_DNA"/>
</dbReference>
<keyword evidence="2" id="KW-0732">Signal</keyword>
<name>A0ABY6CR32_9BACT</name>
<feature type="signal peptide" evidence="2">
    <location>
        <begin position="1"/>
        <end position="21"/>
    </location>
</feature>
<dbReference type="RefSeq" id="WP_262310388.1">
    <property type="nucleotide sequence ID" value="NZ_CP106679.1"/>
</dbReference>
<feature type="compositionally biased region" description="Polar residues" evidence="1">
    <location>
        <begin position="52"/>
        <end position="80"/>
    </location>
</feature>
<accession>A0ABY6CR32</accession>
<protein>
    <submittedName>
        <fullName evidence="3">Uncharacterized protein</fullName>
    </submittedName>
</protein>
<feature type="chain" id="PRO_5047390734" evidence="2">
    <location>
        <begin position="22"/>
        <end position="111"/>
    </location>
</feature>
<keyword evidence="4" id="KW-1185">Reference proteome</keyword>
<organism evidence="3 4">
    <name type="scientific">Reichenbachiella agarivorans</name>
    <dbReference type="NCBI Taxonomy" id="2979464"/>
    <lineage>
        <taxon>Bacteria</taxon>
        <taxon>Pseudomonadati</taxon>
        <taxon>Bacteroidota</taxon>
        <taxon>Cytophagia</taxon>
        <taxon>Cytophagales</taxon>
        <taxon>Reichenbachiellaceae</taxon>
        <taxon>Reichenbachiella</taxon>
    </lineage>
</organism>
<gene>
    <name evidence="3" type="ORF">N6H18_03180</name>
</gene>
<feature type="compositionally biased region" description="Basic and acidic residues" evidence="1">
    <location>
        <begin position="23"/>
        <end position="50"/>
    </location>
</feature>
<proteinExistence type="predicted"/>
<evidence type="ECO:0000256" key="2">
    <source>
        <dbReference type="SAM" id="SignalP"/>
    </source>
</evidence>
<evidence type="ECO:0000256" key="1">
    <source>
        <dbReference type="SAM" id="MobiDB-lite"/>
    </source>
</evidence>
<sequence>MNLKKIASIFCLILVTGLAHADPTTDKGEKTKSEKEKYNSNPEKSHDEATLKANNSAAQKEASPQSETKASTNDPDSSYYSVNKFNYLLYFVYKMKYLNDEDPELKLGMAP</sequence>
<evidence type="ECO:0000313" key="3">
    <source>
        <dbReference type="EMBL" id="UXP32957.1"/>
    </source>
</evidence>
<dbReference type="Proteomes" id="UP001065174">
    <property type="component" value="Chromosome"/>
</dbReference>